<evidence type="ECO:0000256" key="2">
    <source>
        <dbReference type="ARBA" id="ARBA00022692"/>
    </source>
</evidence>
<feature type="transmembrane region" description="Helical" evidence="5">
    <location>
        <begin position="305"/>
        <end position="328"/>
    </location>
</feature>
<dbReference type="PANTHER" id="PTHR22550:SF5">
    <property type="entry name" value="LEUCINE ZIPPER PROTEIN 4"/>
    <property type="match status" value="1"/>
</dbReference>
<proteinExistence type="predicted"/>
<keyword evidence="1" id="KW-1003">Cell membrane</keyword>
<reference evidence="7" key="1">
    <citation type="journal article" date="2020" name="mSystems">
        <title>Genome- and Community-Level Interaction Insights into Carbon Utilization and Element Cycling Functions of Hydrothermarchaeota in Hydrothermal Sediment.</title>
        <authorList>
            <person name="Zhou Z."/>
            <person name="Liu Y."/>
            <person name="Xu W."/>
            <person name="Pan J."/>
            <person name="Luo Z.H."/>
            <person name="Li M."/>
        </authorList>
    </citation>
    <scope>NUCLEOTIDE SEQUENCE [LARGE SCALE GENOMIC DNA]</scope>
    <source>
        <strain evidence="7">HyVt-527</strain>
    </source>
</reference>
<protein>
    <submittedName>
        <fullName evidence="7">VWA domain-containing protein</fullName>
    </submittedName>
</protein>
<dbReference type="SMART" id="SM00327">
    <property type="entry name" value="VWA"/>
    <property type="match status" value="1"/>
</dbReference>
<dbReference type="InterPro" id="IPR024163">
    <property type="entry name" value="Aerotolerance_reg_N"/>
</dbReference>
<dbReference type="InterPro" id="IPR011933">
    <property type="entry name" value="Double_TM_dom"/>
</dbReference>
<dbReference type="PROSITE" id="PS50234">
    <property type="entry name" value="VWFA"/>
    <property type="match status" value="1"/>
</dbReference>
<dbReference type="PANTHER" id="PTHR22550">
    <property type="entry name" value="SPORE GERMINATION PROTEIN"/>
    <property type="match status" value="1"/>
</dbReference>
<name>A0A7V5PN78_CALAY</name>
<dbReference type="Gene3D" id="3.40.50.410">
    <property type="entry name" value="von Willebrand factor, type A domain"/>
    <property type="match status" value="1"/>
</dbReference>
<accession>A0A7V5PN78</accession>
<keyword evidence="3 5" id="KW-1133">Transmembrane helix</keyword>
<feature type="transmembrane region" description="Helical" evidence="5">
    <location>
        <begin position="57"/>
        <end position="74"/>
    </location>
</feature>
<keyword evidence="4 5" id="KW-0472">Membrane</keyword>
<feature type="domain" description="VWFA" evidence="6">
    <location>
        <begin position="91"/>
        <end position="286"/>
    </location>
</feature>
<dbReference type="Pfam" id="PF07584">
    <property type="entry name" value="BatA"/>
    <property type="match status" value="1"/>
</dbReference>
<evidence type="ECO:0000256" key="5">
    <source>
        <dbReference type="SAM" id="Phobius"/>
    </source>
</evidence>
<feature type="transmembrane region" description="Helical" evidence="5">
    <location>
        <begin position="6"/>
        <end position="25"/>
    </location>
</feature>
<keyword evidence="2 5" id="KW-0812">Transmembrane</keyword>
<evidence type="ECO:0000256" key="4">
    <source>
        <dbReference type="ARBA" id="ARBA00023136"/>
    </source>
</evidence>
<dbReference type="CDD" id="cd01467">
    <property type="entry name" value="vWA_BatA_type"/>
    <property type="match status" value="1"/>
</dbReference>
<dbReference type="InterPro" id="IPR050768">
    <property type="entry name" value="UPF0353/GerABKA_families"/>
</dbReference>
<organism evidence="7">
    <name type="scientific">Caldithrix abyssi</name>
    <dbReference type="NCBI Taxonomy" id="187145"/>
    <lineage>
        <taxon>Bacteria</taxon>
        <taxon>Pseudomonadati</taxon>
        <taxon>Calditrichota</taxon>
        <taxon>Calditrichia</taxon>
        <taxon>Calditrichales</taxon>
        <taxon>Calditrichaceae</taxon>
        <taxon>Caldithrix</taxon>
    </lineage>
</organism>
<evidence type="ECO:0000259" key="6">
    <source>
        <dbReference type="PROSITE" id="PS50234"/>
    </source>
</evidence>
<dbReference type="AlphaFoldDB" id="A0A7V5PN78"/>
<evidence type="ECO:0000256" key="3">
    <source>
        <dbReference type="ARBA" id="ARBA00022989"/>
    </source>
</evidence>
<evidence type="ECO:0000256" key="1">
    <source>
        <dbReference type="ARBA" id="ARBA00022475"/>
    </source>
</evidence>
<dbReference type="InterPro" id="IPR002035">
    <property type="entry name" value="VWF_A"/>
</dbReference>
<dbReference type="InterPro" id="IPR033881">
    <property type="entry name" value="vWA_BatA_type"/>
</dbReference>
<gene>
    <name evidence="7" type="ORF">ENJ89_03365</name>
</gene>
<dbReference type="Pfam" id="PF00092">
    <property type="entry name" value="VWA"/>
    <property type="match status" value="1"/>
</dbReference>
<sequence>MMFRFADPLYLLLLLILPLMVWYHWRVLRRRSGKIKYSDVGLLKSLKPTLKQRISQGLFYLRVLAVGLLVLGLARPQSSSKEQEVRTEGVDIVLALDVSSSMLAEDFKPHNRLEAAKLVAKDFIKGRHNDRLGLVVFAGESFTQCPLTLDYGVLLSLLDQVKVADKDWDGTAIGMGIINAVNRLRDSKAKSKVVILLTDGVNNRGQVDPITAAKIAQAFNIKIYTIGAGKRGTAMYPVDDPILGRHYVPMQVQIDEETLKQIADITGAKYFRATDSQKLKEIYKAIGEMEKTKIEVKEFTRYSEFFVYFVGLAFVLLLLELILSNTVFRRIP</sequence>
<dbReference type="Proteomes" id="UP000886124">
    <property type="component" value="Unassembled WGS sequence"/>
</dbReference>
<dbReference type="NCBIfam" id="TIGR02226">
    <property type="entry name" value="two_anch"/>
    <property type="match status" value="1"/>
</dbReference>
<dbReference type="EMBL" id="DROD01000230">
    <property type="protein sequence ID" value="HHJ52211.1"/>
    <property type="molecule type" value="Genomic_DNA"/>
</dbReference>
<evidence type="ECO:0000313" key="7">
    <source>
        <dbReference type="EMBL" id="HHJ52211.1"/>
    </source>
</evidence>
<dbReference type="InterPro" id="IPR036465">
    <property type="entry name" value="vWFA_dom_sf"/>
</dbReference>
<dbReference type="SUPFAM" id="SSF53300">
    <property type="entry name" value="vWA-like"/>
    <property type="match status" value="1"/>
</dbReference>
<comment type="caution">
    <text evidence="7">The sequence shown here is derived from an EMBL/GenBank/DDBJ whole genome shotgun (WGS) entry which is preliminary data.</text>
</comment>